<reference evidence="1 2" key="1">
    <citation type="submission" date="2019-03" db="EMBL/GenBank/DDBJ databases">
        <title>Draft genome sequences of novel Actinobacteria.</title>
        <authorList>
            <person name="Sahin N."/>
            <person name="Ay H."/>
            <person name="Saygin H."/>
        </authorList>
    </citation>
    <scope>NUCLEOTIDE SEQUENCE [LARGE SCALE GENOMIC DNA]</scope>
    <source>
        <strain evidence="1 2">5K138</strain>
    </source>
</reference>
<keyword evidence="2" id="KW-1185">Reference proteome</keyword>
<proteinExistence type="predicted"/>
<dbReference type="Proteomes" id="UP000294739">
    <property type="component" value="Unassembled WGS sequence"/>
</dbReference>
<evidence type="ECO:0000313" key="2">
    <source>
        <dbReference type="Proteomes" id="UP000294739"/>
    </source>
</evidence>
<dbReference type="InParanoid" id="A0A4R5DD78"/>
<dbReference type="EMBL" id="SMKZ01000016">
    <property type="protein sequence ID" value="TDE09940.1"/>
    <property type="molecule type" value="Genomic_DNA"/>
</dbReference>
<name>A0A4R5DD78_9ACTN</name>
<dbReference type="RefSeq" id="WP_131895200.1">
    <property type="nucleotide sequence ID" value="NZ_SMKZ01000016.1"/>
</dbReference>
<comment type="caution">
    <text evidence="1">The sequence shown here is derived from an EMBL/GenBank/DDBJ whole genome shotgun (WGS) entry which is preliminary data.</text>
</comment>
<protein>
    <submittedName>
        <fullName evidence="1">Uncharacterized protein</fullName>
    </submittedName>
</protein>
<sequence>MRETTTTGAVAPELAIGSLTAWCGECDEETEFDRVPGGIGVEYACRECSAAVFTGDLRDIESILQPVAV</sequence>
<accession>A0A4R5DD78</accession>
<dbReference type="OrthoDB" id="5191636at2"/>
<dbReference type="AlphaFoldDB" id="A0A4R5DD78"/>
<gene>
    <name evidence="1" type="ORF">E1269_13300</name>
</gene>
<organism evidence="1 2">
    <name type="scientific">Jiangella asiatica</name>
    <dbReference type="NCBI Taxonomy" id="2530372"/>
    <lineage>
        <taxon>Bacteria</taxon>
        <taxon>Bacillati</taxon>
        <taxon>Actinomycetota</taxon>
        <taxon>Actinomycetes</taxon>
        <taxon>Jiangellales</taxon>
        <taxon>Jiangellaceae</taxon>
        <taxon>Jiangella</taxon>
    </lineage>
</organism>
<evidence type="ECO:0000313" key="1">
    <source>
        <dbReference type="EMBL" id="TDE09940.1"/>
    </source>
</evidence>